<proteinExistence type="predicted"/>
<name>A0A2J7REC1_9NEOP</name>
<comment type="caution">
    <text evidence="9">The sequence shown here is derived from an EMBL/GenBank/DDBJ whole genome shotgun (WGS) entry which is preliminary data.</text>
</comment>
<feature type="region of interest" description="Disordered" evidence="7">
    <location>
        <begin position="693"/>
        <end position="773"/>
    </location>
</feature>
<feature type="region of interest" description="Disordered" evidence="7">
    <location>
        <begin position="911"/>
        <end position="945"/>
    </location>
</feature>
<organism evidence="9 10">
    <name type="scientific">Cryptotermes secundus</name>
    <dbReference type="NCBI Taxonomy" id="105785"/>
    <lineage>
        <taxon>Eukaryota</taxon>
        <taxon>Metazoa</taxon>
        <taxon>Ecdysozoa</taxon>
        <taxon>Arthropoda</taxon>
        <taxon>Hexapoda</taxon>
        <taxon>Insecta</taxon>
        <taxon>Pterygota</taxon>
        <taxon>Neoptera</taxon>
        <taxon>Polyneoptera</taxon>
        <taxon>Dictyoptera</taxon>
        <taxon>Blattodea</taxon>
        <taxon>Blattoidea</taxon>
        <taxon>Termitoidae</taxon>
        <taxon>Kalotermitidae</taxon>
        <taxon>Cryptotermitinae</taxon>
        <taxon>Cryptotermes</taxon>
    </lineage>
</organism>
<dbReference type="STRING" id="105785.A0A2J7REC1"/>
<feature type="domain" description="BRCT" evidence="8">
    <location>
        <begin position="1313"/>
        <end position="1410"/>
    </location>
</feature>
<feature type="domain" description="BRCT" evidence="8">
    <location>
        <begin position="1227"/>
        <end position="1298"/>
    </location>
</feature>
<dbReference type="InterPro" id="IPR001357">
    <property type="entry name" value="BRCT_dom"/>
</dbReference>
<dbReference type="PROSITE" id="PS50172">
    <property type="entry name" value="BRCT"/>
    <property type="match status" value="2"/>
</dbReference>
<evidence type="ECO:0000256" key="4">
    <source>
        <dbReference type="ARBA" id="ARBA00023204"/>
    </source>
</evidence>
<feature type="compositionally biased region" description="Basic and acidic residues" evidence="7">
    <location>
        <begin position="154"/>
        <end position="164"/>
    </location>
</feature>
<feature type="compositionally biased region" description="Basic and acidic residues" evidence="7">
    <location>
        <begin position="918"/>
        <end position="929"/>
    </location>
</feature>
<dbReference type="OrthoDB" id="2384350at2759"/>
<dbReference type="Pfam" id="PF00533">
    <property type="entry name" value="BRCT"/>
    <property type="match status" value="1"/>
</dbReference>
<dbReference type="GO" id="GO:0031436">
    <property type="term" value="C:BRCA1-BARD1 complex"/>
    <property type="evidence" value="ECO:0007669"/>
    <property type="project" value="TreeGrafter"/>
</dbReference>
<dbReference type="InParanoid" id="A0A2J7REC1"/>
<feature type="region of interest" description="Disordered" evidence="7">
    <location>
        <begin position="142"/>
        <end position="164"/>
    </location>
</feature>
<evidence type="ECO:0000256" key="2">
    <source>
        <dbReference type="ARBA" id="ARBA00022737"/>
    </source>
</evidence>
<dbReference type="InterPro" id="IPR031099">
    <property type="entry name" value="BRCA1-associated"/>
</dbReference>
<keyword evidence="2" id="KW-0677">Repeat</keyword>
<feature type="coiled-coil region" evidence="6">
    <location>
        <begin position="989"/>
        <end position="1016"/>
    </location>
</feature>
<dbReference type="EMBL" id="NEVH01005277">
    <property type="protein sequence ID" value="PNF39183.1"/>
    <property type="molecule type" value="Genomic_DNA"/>
</dbReference>
<keyword evidence="4" id="KW-0234">DNA repair</keyword>
<keyword evidence="6" id="KW-0175">Coiled coil</keyword>
<sequence length="1445" mass="161537">MNRVKMMSKIVANLESQIGCDSSTENVAEVSTETIIPQTVKDVTVKKFRSFGSDAFSESVGTQDSPKSCQRKKLIGMIVSSLEADDQLEHQCIGGDEQIMSGITKLDGDDKDAQDSYNKDNDKMKNSVVCSKENILTVQESESTLAYEEDTENDEHNQGSHSKDNYCSLKNLVVDMNKENVLTVHNHNSNMACEETVKNIEHNQDSHIRDHDNMKNPVTDMSMGNVLMVQESESSAANEETLENMEQTHMMGQIIKVSREDCIKISRSTEPLTEPADMSSKDLNNQTEVSFETGQNGSLDSKQLIIHQGKGECKAVNPLLAASKQHLQDFVLSKKCDQKKVSVMSSDVGVNFTEVPKNSHCETYSTKGTFTGVQPQVMNTEPMEIKTKNCHQTDIQSQHNSSIDLVNNHPNEIHIPFIKYGRLKSLRNFTKFVLLGSLAPRRKNAFSETFQACSSVDSIGVQSGATGRSSSGICYETGTQTSPQFLNPCHSSDVTDAKIQITPRENPKFVQLTTPTRTDTQEDGENFVPDSCDSTYSFPCAIPLCHPSTIQKTPVDSSKYAKPEHCLKTCGISEPLSVDRMLAVSDVKDHVAEDDVGMDRTLVFRNHGRYSEPAYKVDHEISSSQFSTATTIKIQHVRTSGNGSQVPEKSPELSSNLAKHSGLSISIVQESNNGKILDSIEDLYDTDTNQEAVSDVQDHQDSNPNNEERNTDSHQKTEVIESKRDGSTEHLIQDLNSKPSRYKPIDCSNTYEEKSRKKSRKVSRQLKFSPNDIPKLSNPCLDVNIEDREGDVEKLHKKSNKRIREAAISLDLAPDDRELSDMLDLEPREMKKPCHTSLSKALGEGKDNDVLPDNEYADTSTDVINLLTPPEEANVSLTPQVDDKWLGEDVPNSEELMARLMANIEADLVETRKRKMKGGNDSDKERGKESPTIFTPPPVIADSEPGSRMTCELVVSKSGAEPRRRRVKESFLGNTTIDTDSESLCTQQRNKIQADIHNLEAEIKECKAELQKVTETRPVHNTHLETVCDNSESESEDDFVEPTQKKEITANRTWDNKHKDDTKAENKEVHLQQVDQVNLATPFSAVQNTGKRSVLHNPDSNCILPTRSPSVINSMEIQRKETSPPKYQTAVKTDVKSHMTCPTSKQFVLRLPQVNTPSTSPMMRRDKDTTPGILNKSSVAAKSSNIAADVYKHILPQSSLQVSTLKPPPRKLSFVCSGLHTGLIARVKALSKLLGAEFSNKFESHTTHLVVKASDTMMADKTLKYLLALVKKKWIVSVAWVNACLQARKLVPEDEYEMLDSSGENGPHRSRTTSELLYRNFEFCCIEPFTDLSRDQLEEILKECGAVTVSHPGEFSFKAGHYCMIIVHMEAKREECKEWWERYGVLPVGHEWVFECIGRYRIIPIWSFLTCAVTEDQVRTLGYPEEALISDDDDDDDETAVESQM</sequence>
<feature type="region of interest" description="Disordered" evidence="7">
    <location>
        <begin position="636"/>
        <end position="657"/>
    </location>
</feature>
<dbReference type="GO" id="GO:0004842">
    <property type="term" value="F:ubiquitin-protein transferase activity"/>
    <property type="evidence" value="ECO:0007669"/>
    <property type="project" value="TreeGrafter"/>
</dbReference>
<keyword evidence="3" id="KW-0227">DNA damage</keyword>
<dbReference type="SUPFAM" id="SSF52113">
    <property type="entry name" value="BRCT domain"/>
    <property type="match status" value="2"/>
</dbReference>
<gene>
    <name evidence="9" type="ORF">B7P43_G01332</name>
</gene>
<evidence type="ECO:0000256" key="7">
    <source>
        <dbReference type="SAM" id="MobiDB-lite"/>
    </source>
</evidence>
<dbReference type="GO" id="GO:0045944">
    <property type="term" value="P:positive regulation of transcription by RNA polymerase II"/>
    <property type="evidence" value="ECO:0007669"/>
    <property type="project" value="TreeGrafter"/>
</dbReference>
<reference evidence="9 10" key="1">
    <citation type="submission" date="2017-12" db="EMBL/GenBank/DDBJ databases">
        <title>Hemimetabolous genomes reveal molecular basis of termite eusociality.</title>
        <authorList>
            <person name="Harrison M.C."/>
            <person name="Jongepier E."/>
            <person name="Robertson H.M."/>
            <person name="Arning N."/>
            <person name="Bitard-Feildel T."/>
            <person name="Chao H."/>
            <person name="Childers C.P."/>
            <person name="Dinh H."/>
            <person name="Doddapaneni H."/>
            <person name="Dugan S."/>
            <person name="Gowin J."/>
            <person name="Greiner C."/>
            <person name="Han Y."/>
            <person name="Hu H."/>
            <person name="Hughes D.S.T."/>
            <person name="Huylmans A.-K."/>
            <person name="Kemena C."/>
            <person name="Kremer L.P.M."/>
            <person name="Lee S.L."/>
            <person name="Lopez-Ezquerra A."/>
            <person name="Mallet L."/>
            <person name="Monroy-Kuhn J.M."/>
            <person name="Moser A."/>
            <person name="Murali S.C."/>
            <person name="Muzny D.M."/>
            <person name="Otani S."/>
            <person name="Piulachs M.-D."/>
            <person name="Poelchau M."/>
            <person name="Qu J."/>
            <person name="Schaub F."/>
            <person name="Wada-Katsumata A."/>
            <person name="Worley K.C."/>
            <person name="Xie Q."/>
            <person name="Ylla G."/>
            <person name="Poulsen M."/>
            <person name="Gibbs R.A."/>
            <person name="Schal C."/>
            <person name="Richards S."/>
            <person name="Belles X."/>
            <person name="Korb J."/>
            <person name="Bornberg-Bauer E."/>
        </authorList>
    </citation>
    <scope>NUCLEOTIDE SEQUENCE [LARGE SCALE GENOMIC DNA]</scope>
    <source>
        <tissue evidence="9">Whole body</tissue>
    </source>
</reference>
<keyword evidence="5" id="KW-0539">Nucleus</keyword>
<keyword evidence="10" id="KW-1185">Reference proteome</keyword>
<dbReference type="GO" id="GO:0000724">
    <property type="term" value="P:double-strand break repair via homologous recombination"/>
    <property type="evidence" value="ECO:0007669"/>
    <property type="project" value="TreeGrafter"/>
</dbReference>
<dbReference type="SMART" id="SM00292">
    <property type="entry name" value="BRCT"/>
    <property type="match status" value="2"/>
</dbReference>
<evidence type="ECO:0000259" key="8">
    <source>
        <dbReference type="PROSITE" id="PS50172"/>
    </source>
</evidence>
<evidence type="ECO:0000256" key="6">
    <source>
        <dbReference type="SAM" id="Coils"/>
    </source>
</evidence>
<evidence type="ECO:0000313" key="9">
    <source>
        <dbReference type="EMBL" id="PNF39183.1"/>
    </source>
</evidence>
<dbReference type="PANTHER" id="PTHR13763">
    <property type="entry name" value="BREAST CANCER TYPE 1 SUSCEPTIBILITY PROTEIN BRCA1"/>
    <property type="match status" value="1"/>
</dbReference>
<dbReference type="InterPro" id="IPR036420">
    <property type="entry name" value="BRCT_dom_sf"/>
</dbReference>
<protein>
    <recommendedName>
        <fullName evidence="8">BRCT domain-containing protein</fullName>
    </recommendedName>
</protein>
<evidence type="ECO:0000256" key="3">
    <source>
        <dbReference type="ARBA" id="ARBA00022763"/>
    </source>
</evidence>
<dbReference type="Gene3D" id="3.40.50.10190">
    <property type="entry name" value="BRCT domain"/>
    <property type="match status" value="2"/>
</dbReference>
<accession>A0A2J7REC1</accession>
<feature type="compositionally biased region" description="Basic and acidic residues" evidence="7">
    <location>
        <begin position="696"/>
        <end position="732"/>
    </location>
</feature>
<evidence type="ECO:0000313" key="10">
    <source>
        <dbReference type="Proteomes" id="UP000235965"/>
    </source>
</evidence>
<evidence type="ECO:0000256" key="5">
    <source>
        <dbReference type="ARBA" id="ARBA00023242"/>
    </source>
</evidence>
<dbReference type="Proteomes" id="UP000235965">
    <property type="component" value="Unassembled WGS sequence"/>
</dbReference>
<dbReference type="GO" id="GO:0070531">
    <property type="term" value="C:BRCA1-A complex"/>
    <property type="evidence" value="ECO:0007669"/>
    <property type="project" value="TreeGrafter"/>
</dbReference>
<feature type="region of interest" description="Disordered" evidence="7">
    <location>
        <begin position="1155"/>
        <end position="1174"/>
    </location>
</feature>
<comment type="subcellular location">
    <subcellularLocation>
        <location evidence="1">Nucleus</location>
    </subcellularLocation>
</comment>
<evidence type="ECO:0000256" key="1">
    <source>
        <dbReference type="ARBA" id="ARBA00004123"/>
    </source>
</evidence>
<dbReference type="PANTHER" id="PTHR13763:SF0">
    <property type="entry name" value="BREAST CANCER TYPE 1 SUSCEPTIBILITY PROTEIN"/>
    <property type="match status" value="1"/>
</dbReference>